<dbReference type="AlphaFoldDB" id="A0A1Y2GC62"/>
<dbReference type="Proteomes" id="UP000193648">
    <property type="component" value="Unassembled WGS sequence"/>
</dbReference>
<protein>
    <submittedName>
        <fullName evidence="1">Uncharacterized protein</fullName>
    </submittedName>
</protein>
<reference evidence="1 2" key="1">
    <citation type="submission" date="2016-07" db="EMBL/GenBank/DDBJ databases">
        <title>Pervasive Adenine N6-methylation of Active Genes in Fungi.</title>
        <authorList>
            <consortium name="DOE Joint Genome Institute"/>
            <person name="Mondo S.J."/>
            <person name="Dannebaum R.O."/>
            <person name="Kuo R.C."/>
            <person name="Labutti K."/>
            <person name="Haridas S."/>
            <person name="Kuo A."/>
            <person name="Salamov A."/>
            <person name="Ahrendt S.R."/>
            <person name="Lipzen A."/>
            <person name="Sullivan W."/>
            <person name="Andreopoulos W.B."/>
            <person name="Clum A."/>
            <person name="Lindquist E."/>
            <person name="Daum C."/>
            <person name="Ramamoorthy G.K."/>
            <person name="Gryganskyi A."/>
            <person name="Culley D."/>
            <person name="Magnuson J.K."/>
            <person name="James T.Y."/>
            <person name="O'Malley M.A."/>
            <person name="Stajich J.E."/>
            <person name="Spatafora J.W."/>
            <person name="Visel A."/>
            <person name="Grigoriev I.V."/>
        </authorList>
    </citation>
    <scope>NUCLEOTIDE SEQUENCE [LARGE SCALE GENOMIC DNA]</scope>
    <source>
        <strain evidence="1 2">NRRL 3116</strain>
    </source>
</reference>
<accession>A0A1Y2GC62</accession>
<evidence type="ECO:0000313" key="1">
    <source>
        <dbReference type="EMBL" id="ORZ06754.1"/>
    </source>
</evidence>
<gene>
    <name evidence="1" type="ORF">BCR41DRAFT_360629</name>
</gene>
<keyword evidence="2" id="KW-1185">Reference proteome</keyword>
<evidence type="ECO:0000313" key="2">
    <source>
        <dbReference type="Proteomes" id="UP000193648"/>
    </source>
</evidence>
<comment type="caution">
    <text evidence="1">The sequence shown here is derived from an EMBL/GenBank/DDBJ whole genome shotgun (WGS) entry which is preliminary data.</text>
</comment>
<organism evidence="1 2">
    <name type="scientific">Lobosporangium transversale</name>
    <dbReference type="NCBI Taxonomy" id="64571"/>
    <lineage>
        <taxon>Eukaryota</taxon>
        <taxon>Fungi</taxon>
        <taxon>Fungi incertae sedis</taxon>
        <taxon>Mucoromycota</taxon>
        <taxon>Mortierellomycotina</taxon>
        <taxon>Mortierellomycetes</taxon>
        <taxon>Mortierellales</taxon>
        <taxon>Mortierellaceae</taxon>
        <taxon>Lobosporangium</taxon>
    </lineage>
</organism>
<proteinExistence type="predicted"/>
<name>A0A1Y2GC62_9FUNG</name>
<dbReference type="InParanoid" id="A0A1Y2GC62"/>
<dbReference type="RefSeq" id="XP_021877675.1">
    <property type="nucleotide sequence ID" value="XM_022025398.1"/>
</dbReference>
<dbReference type="GeneID" id="33567242"/>
<sequence length="61" mass="6876">MTRLLIYQTKTLRLSLAFVGVAADLDEVECMIATMIYKTLPSFTFTRSSQMPFTVATDSHL</sequence>
<dbReference type="EMBL" id="MCFF01000044">
    <property type="protein sequence ID" value="ORZ06754.1"/>
    <property type="molecule type" value="Genomic_DNA"/>
</dbReference>